<evidence type="ECO:0000313" key="2">
    <source>
        <dbReference type="Proteomes" id="UP000001654"/>
    </source>
</evidence>
<dbReference type="AlphaFoldDB" id="D5BMA8"/>
<evidence type="ECO:0000313" key="1">
    <source>
        <dbReference type="EMBL" id="ADF54248.1"/>
    </source>
</evidence>
<dbReference type="Proteomes" id="UP000001654">
    <property type="component" value="Chromosome"/>
</dbReference>
<gene>
    <name evidence="1" type="ordered locus">ZPR_3944</name>
</gene>
<dbReference type="STRING" id="655815.ZPR_3944"/>
<dbReference type="KEGG" id="zpr:ZPR_3944"/>
<organism evidence="1 2">
    <name type="scientific">Zunongwangia profunda (strain DSM 18752 / CCTCC AB 206139 / SM-A87)</name>
    <name type="common">Wangia profunda</name>
    <dbReference type="NCBI Taxonomy" id="655815"/>
    <lineage>
        <taxon>Bacteria</taxon>
        <taxon>Pseudomonadati</taxon>
        <taxon>Bacteroidota</taxon>
        <taxon>Flavobacteriia</taxon>
        <taxon>Flavobacteriales</taxon>
        <taxon>Flavobacteriaceae</taxon>
        <taxon>Zunongwangia</taxon>
    </lineage>
</organism>
<proteinExistence type="predicted"/>
<dbReference type="EMBL" id="CP001650">
    <property type="protein sequence ID" value="ADF54248.1"/>
    <property type="molecule type" value="Genomic_DNA"/>
</dbReference>
<name>D5BMA8_ZUNPS</name>
<accession>D5BMA8</accession>
<dbReference type="HOGENOM" id="CLU_2866940_0_0_10"/>
<keyword evidence="2" id="KW-1185">Reference proteome</keyword>
<sequence>METLLNYAERFYQRQFITRKIANHRILDALEHTLNHYFKSDDLITKGIPTVQYISDTLNISPTI</sequence>
<reference evidence="1 2" key="1">
    <citation type="journal article" date="2010" name="BMC Genomics">
        <title>The complete genome of Zunongwangia profunda SM-A87 reveals its adaptation to the deep-sea environment and ecological role in sedimentary organic nitrogen degradation.</title>
        <authorList>
            <person name="Qin Q.L."/>
            <person name="Zhang X.Y."/>
            <person name="Wang X.M."/>
            <person name="Liu G.M."/>
            <person name="Chen X.L."/>
            <person name="Xie B.B."/>
            <person name="Dang H.Y."/>
            <person name="Zhou B.C."/>
            <person name="Yu J."/>
            <person name="Zhang Y.Z."/>
        </authorList>
    </citation>
    <scope>NUCLEOTIDE SEQUENCE [LARGE SCALE GENOMIC DNA]</scope>
    <source>
        <strain evidence="2">DSM 18752 / CCTCC AB 206139 / SM-A87</strain>
    </source>
</reference>
<dbReference type="eggNOG" id="COG2207">
    <property type="taxonomic scope" value="Bacteria"/>
</dbReference>
<protein>
    <submittedName>
        <fullName evidence="1">Transcriptional regulator, AraC family protein</fullName>
    </submittedName>
</protein>